<feature type="signal peptide" evidence="2">
    <location>
        <begin position="1"/>
        <end position="37"/>
    </location>
</feature>
<protein>
    <submittedName>
        <fullName evidence="3">Invasion associated locus B (IalB) protein</fullName>
    </submittedName>
</protein>
<dbReference type="Proteomes" id="UP000193827">
    <property type="component" value="Unassembled WGS sequence"/>
</dbReference>
<proteinExistence type="predicted"/>
<dbReference type="EMBL" id="FWFL01000001">
    <property type="protein sequence ID" value="SLN12551.1"/>
    <property type="molecule type" value="Genomic_DNA"/>
</dbReference>
<dbReference type="InterPro" id="IPR038696">
    <property type="entry name" value="IalB_sf"/>
</dbReference>
<dbReference type="OrthoDB" id="9797912at2"/>
<feature type="compositionally biased region" description="Low complexity" evidence="1">
    <location>
        <begin position="37"/>
        <end position="68"/>
    </location>
</feature>
<dbReference type="Pfam" id="PF06776">
    <property type="entry name" value="IalB"/>
    <property type="match status" value="1"/>
</dbReference>
<feature type="region of interest" description="Disordered" evidence="1">
    <location>
        <begin position="37"/>
        <end position="81"/>
    </location>
</feature>
<dbReference type="Gene3D" id="2.60.40.1880">
    <property type="entry name" value="Invasion associated locus B (IalB) protein"/>
    <property type="match status" value="1"/>
</dbReference>
<evidence type="ECO:0000256" key="2">
    <source>
        <dbReference type="SAM" id="SignalP"/>
    </source>
</evidence>
<evidence type="ECO:0000313" key="3">
    <source>
        <dbReference type="EMBL" id="SLN12551.1"/>
    </source>
</evidence>
<reference evidence="3 4" key="1">
    <citation type="submission" date="2017-03" db="EMBL/GenBank/DDBJ databases">
        <authorList>
            <person name="Afonso C.L."/>
            <person name="Miller P.J."/>
            <person name="Scott M.A."/>
            <person name="Spackman E."/>
            <person name="Goraichik I."/>
            <person name="Dimitrov K.M."/>
            <person name="Suarez D.L."/>
            <person name="Swayne D.E."/>
        </authorList>
    </citation>
    <scope>NUCLEOTIDE SEQUENCE [LARGE SCALE GENOMIC DNA]</scope>
    <source>
        <strain evidence="3 4">CECT 8287</strain>
    </source>
</reference>
<organism evidence="3 4">
    <name type="scientific">Roseovarius litorisediminis</name>
    <dbReference type="NCBI Taxonomy" id="1312363"/>
    <lineage>
        <taxon>Bacteria</taxon>
        <taxon>Pseudomonadati</taxon>
        <taxon>Pseudomonadota</taxon>
        <taxon>Alphaproteobacteria</taxon>
        <taxon>Rhodobacterales</taxon>
        <taxon>Roseobacteraceae</taxon>
        <taxon>Roseovarius</taxon>
    </lineage>
</organism>
<name>A0A1Y5RB37_9RHOB</name>
<gene>
    <name evidence="3" type="ORF">PEL8287_00399</name>
</gene>
<evidence type="ECO:0000313" key="4">
    <source>
        <dbReference type="Proteomes" id="UP000193827"/>
    </source>
</evidence>
<evidence type="ECO:0000256" key="1">
    <source>
        <dbReference type="SAM" id="MobiDB-lite"/>
    </source>
</evidence>
<keyword evidence="4" id="KW-1185">Reference proteome</keyword>
<accession>A0A1Y5RB37</accession>
<dbReference type="InterPro" id="IPR010642">
    <property type="entry name" value="Invasion_prot_B"/>
</dbReference>
<keyword evidence="2" id="KW-0732">Signal</keyword>
<feature type="chain" id="PRO_5012961040" evidence="2">
    <location>
        <begin position="38"/>
        <end position="239"/>
    </location>
</feature>
<dbReference type="AlphaFoldDB" id="A0A1Y5RB37"/>
<sequence>MIERAQNFKVTNGENMPRFLSTLPLVTLLILGTAASAQETTTGTTETESTTQTETQAEGSTATGAASENAPQEEESAADTGLDMGKEVQEDPTYIKATYGDWDLKCFRSEGEEDLCQMYQLLREDAGNPVAEFSIYRLPEGQQAVAGATLVVPLGTLLSKEMQLSIDGGKPKTYPYSFCTMIGCFSRLGLSASDIEALKRGVEANLQIVPAQAPDQVVNIKASLKGFTAAFENASTIRR</sequence>